<comment type="caution">
    <text evidence="5">The sequence shown here is derived from an EMBL/GenBank/DDBJ whole genome shotgun (WGS) entry which is preliminary data.</text>
</comment>
<keyword evidence="3 4" id="KW-0418">Kinase</keyword>
<dbReference type="GO" id="GO:0031388">
    <property type="term" value="P:organic acid phosphorylation"/>
    <property type="evidence" value="ECO:0007669"/>
    <property type="project" value="UniProtKB-UniRule"/>
</dbReference>
<dbReference type="NCBIfam" id="TIGR00045">
    <property type="entry name" value="glycerate kinase"/>
    <property type="match status" value="1"/>
</dbReference>
<evidence type="ECO:0000256" key="4">
    <source>
        <dbReference type="PIRNR" id="PIRNR006078"/>
    </source>
</evidence>
<keyword evidence="2 4" id="KW-0808">Transferase</keyword>
<organism evidence="5 6">
    <name type="scientific">Mariniphaga sediminis</name>
    <dbReference type="NCBI Taxonomy" id="1628158"/>
    <lineage>
        <taxon>Bacteria</taxon>
        <taxon>Pseudomonadati</taxon>
        <taxon>Bacteroidota</taxon>
        <taxon>Bacteroidia</taxon>
        <taxon>Marinilabiliales</taxon>
        <taxon>Prolixibacteraceae</taxon>
        <taxon>Mariniphaga</taxon>
    </lineage>
</organism>
<comment type="similarity">
    <text evidence="1 4">Belongs to the glycerate kinase type-1 family.</text>
</comment>
<name>A0A399CX73_9BACT</name>
<dbReference type="SUPFAM" id="SSF110738">
    <property type="entry name" value="Glycerate kinase I"/>
    <property type="match status" value="1"/>
</dbReference>
<dbReference type="OrthoDB" id="9774290at2"/>
<evidence type="ECO:0000256" key="2">
    <source>
        <dbReference type="ARBA" id="ARBA00022679"/>
    </source>
</evidence>
<dbReference type="PANTHER" id="PTHR21599:SF0">
    <property type="entry name" value="GLYCERATE KINASE"/>
    <property type="match status" value="1"/>
</dbReference>
<dbReference type="Gene3D" id="3.40.50.10350">
    <property type="entry name" value="Glycerate kinase, domain 1"/>
    <property type="match status" value="1"/>
</dbReference>
<dbReference type="InterPro" id="IPR036129">
    <property type="entry name" value="Glycerate_kinase_sf"/>
</dbReference>
<keyword evidence="6" id="KW-1185">Reference proteome</keyword>
<evidence type="ECO:0000313" key="5">
    <source>
        <dbReference type="EMBL" id="RIH64345.1"/>
    </source>
</evidence>
<dbReference type="InterPro" id="IPR018197">
    <property type="entry name" value="Glycerate_kinase_RE-like"/>
</dbReference>
<proteinExistence type="inferred from homology"/>
<evidence type="ECO:0000256" key="1">
    <source>
        <dbReference type="ARBA" id="ARBA00006284"/>
    </source>
</evidence>
<sequence length="376" mass="39262">MTMKKDKINVLIAPNSLKSSLSAFDFADIAEDAFSQISPDFSIRKVPVADGGDLTGEVLQRALDARIVEMTVTDPLGRQVVSKYAVAGKTAIIEMADASGIKLIKTAELNPMRASSFGTGQLMADAISNGCTEILLGVGGSATVDGGTGMLSALGFELLDNEGNILAGNGESLDLVRKVRKASLPEGISVKIICDVDNPLLGPTGAAAVFGPQKGASPVMVDALENGLTNWCSILEKESGKKLSDLEGAGAAGGISLPLVAFLNAEIVPGARFILSLIDFEKQVEWADIVITGEGKIDSQTLNDKAPKAVADVARRAGKPVVAIGGSVNREAASAFDGIFCFARGPVSLEESMKNAGAMLFDFSLELARLIHSFYR</sequence>
<reference evidence="5 6" key="1">
    <citation type="journal article" date="2015" name="Int. J. Syst. Evol. Microbiol.">
        <title>Mariniphaga sediminis sp. nov., isolated from coastal sediment.</title>
        <authorList>
            <person name="Wang F.Q."/>
            <person name="Shen Q.Y."/>
            <person name="Chen G.J."/>
            <person name="Du Z.J."/>
        </authorList>
    </citation>
    <scope>NUCLEOTIDE SEQUENCE [LARGE SCALE GENOMIC DNA]</scope>
    <source>
        <strain evidence="5 6">SY21</strain>
    </source>
</reference>
<dbReference type="Pfam" id="PF02595">
    <property type="entry name" value="Gly_kinase"/>
    <property type="match status" value="1"/>
</dbReference>
<gene>
    <name evidence="5" type="ORF">D1164_14740</name>
</gene>
<dbReference type="Gene3D" id="3.90.1510.10">
    <property type="entry name" value="Glycerate kinase, domain 2"/>
    <property type="match status" value="1"/>
</dbReference>
<dbReference type="PANTHER" id="PTHR21599">
    <property type="entry name" value="GLYCERATE KINASE"/>
    <property type="match status" value="1"/>
</dbReference>
<evidence type="ECO:0000256" key="3">
    <source>
        <dbReference type="ARBA" id="ARBA00022777"/>
    </source>
</evidence>
<dbReference type="AlphaFoldDB" id="A0A399CX73"/>
<dbReference type="InterPro" id="IPR004381">
    <property type="entry name" value="Glycerate_kinase"/>
</dbReference>
<dbReference type="InterPro" id="IPR018193">
    <property type="entry name" value="Glyc_kinase_flavodox-like_fold"/>
</dbReference>
<dbReference type="GO" id="GO:0008887">
    <property type="term" value="F:glycerate kinase activity"/>
    <property type="evidence" value="ECO:0007669"/>
    <property type="project" value="UniProtKB-UniRule"/>
</dbReference>
<accession>A0A399CX73</accession>
<evidence type="ECO:0000313" key="6">
    <source>
        <dbReference type="Proteomes" id="UP000266441"/>
    </source>
</evidence>
<protein>
    <submittedName>
        <fullName evidence="5">Glycerate kinase</fullName>
    </submittedName>
</protein>
<dbReference type="PIRSF" id="PIRSF006078">
    <property type="entry name" value="GlxK"/>
    <property type="match status" value="1"/>
</dbReference>
<dbReference type="EMBL" id="QWET01000011">
    <property type="protein sequence ID" value="RIH64345.1"/>
    <property type="molecule type" value="Genomic_DNA"/>
</dbReference>
<dbReference type="Proteomes" id="UP000266441">
    <property type="component" value="Unassembled WGS sequence"/>
</dbReference>